<sequence length="98" mass="9807">MVRDGDAFTKTGGQDPEPATVGAPALGAVQAVTEERGAGTAAAPAAGDSAAAPAPSAAKETRTVPWRELPWLTLLLAVGIVAALAFIAGVLVENHHLQ</sequence>
<accession>A0AAU2UYP9</accession>
<dbReference type="AlphaFoldDB" id="A0AAU2UYP9"/>
<name>A0AAU2UYP9_9ACTN</name>
<keyword evidence="2" id="KW-1133">Transmembrane helix</keyword>
<gene>
    <name evidence="3" type="ORF">OG549_04260</name>
</gene>
<feature type="region of interest" description="Disordered" evidence="1">
    <location>
        <begin position="1"/>
        <end position="22"/>
    </location>
</feature>
<evidence type="ECO:0000313" key="3">
    <source>
        <dbReference type="EMBL" id="WTW59910.1"/>
    </source>
</evidence>
<reference evidence="3" key="1">
    <citation type="submission" date="2022-10" db="EMBL/GenBank/DDBJ databases">
        <title>The complete genomes of actinobacterial strains from the NBC collection.</title>
        <authorList>
            <person name="Joergensen T.S."/>
            <person name="Alvarez Arevalo M."/>
            <person name="Sterndorff E.B."/>
            <person name="Faurdal D."/>
            <person name="Vuksanovic O."/>
            <person name="Mourched A.-S."/>
            <person name="Charusanti P."/>
            <person name="Shaw S."/>
            <person name="Blin K."/>
            <person name="Weber T."/>
        </authorList>
    </citation>
    <scope>NUCLEOTIDE SEQUENCE</scope>
    <source>
        <strain evidence="3">NBC_00003</strain>
    </source>
</reference>
<proteinExistence type="predicted"/>
<feature type="transmembrane region" description="Helical" evidence="2">
    <location>
        <begin position="71"/>
        <end position="92"/>
    </location>
</feature>
<evidence type="ECO:0000256" key="2">
    <source>
        <dbReference type="SAM" id="Phobius"/>
    </source>
</evidence>
<protein>
    <submittedName>
        <fullName evidence="3">Uncharacterized protein</fullName>
    </submittedName>
</protein>
<organism evidence="3">
    <name type="scientific">Streptomyces sp. NBC_00003</name>
    <dbReference type="NCBI Taxonomy" id="2903608"/>
    <lineage>
        <taxon>Bacteria</taxon>
        <taxon>Bacillati</taxon>
        <taxon>Actinomycetota</taxon>
        <taxon>Actinomycetes</taxon>
        <taxon>Kitasatosporales</taxon>
        <taxon>Streptomycetaceae</taxon>
        <taxon>Streptomyces</taxon>
    </lineage>
</organism>
<keyword evidence="2" id="KW-0472">Membrane</keyword>
<evidence type="ECO:0000256" key="1">
    <source>
        <dbReference type="SAM" id="MobiDB-lite"/>
    </source>
</evidence>
<feature type="region of interest" description="Disordered" evidence="1">
    <location>
        <begin position="34"/>
        <end position="62"/>
    </location>
</feature>
<dbReference type="EMBL" id="CP108318">
    <property type="protein sequence ID" value="WTW59910.1"/>
    <property type="molecule type" value="Genomic_DNA"/>
</dbReference>
<keyword evidence="2" id="KW-0812">Transmembrane</keyword>
<feature type="compositionally biased region" description="Low complexity" evidence="1">
    <location>
        <begin position="38"/>
        <end position="58"/>
    </location>
</feature>